<name>A0AAV1V196_9STRA</name>
<accession>A0AAV1V196</accession>
<dbReference type="AlphaFoldDB" id="A0AAV1V196"/>
<reference evidence="1" key="1">
    <citation type="submission" date="2024-01" db="EMBL/GenBank/DDBJ databases">
        <authorList>
            <person name="Webb A."/>
        </authorList>
    </citation>
    <scope>NUCLEOTIDE SEQUENCE</scope>
    <source>
        <strain evidence="1">Pm1</strain>
    </source>
</reference>
<evidence type="ECO:0000313" key="2">
    <source>
        <dbReference type="Proteomes" id="UP001162060"/>
    </source>
</evidence>
<protein>
    <submittedName>
        <fullName evidence="1">Uncharacterized protein</fullName>
    </submittedName>
</protein>
<comment type="caution">
    <text evidence="1">The sequence shown here is derived from an EMBL/GenBank/DDBJ whole genome shotgun (WGS) entry which is preliminary data.</text>
</comment>
<dbReference type="Proteomes" id="UP001162060">
    <property type="component" value="Unassembled WGS sequence"/>
</dbReference>
<organism evidence="1 2">
    <name type="scientific">Peronospora matthiolae</name>
    <dbReference type="NCBI Taxonomy" id="2874970"/>
    <lineage>
        <taxon>Eukaryota</taxon>
        <taxon>Sar</taxon>
        <taxon>Stramenopiles</taxon>
        <taxon>Oomycota</taxon>
        <taxon>Peronosporomycetes</taxon>
        <taxon>Peronosporales</taxon>
        <taxon>Peronosporaceae</taxon>
        <taxon>Peronospora</taxon>
    </lineage>
</organism>
<sequence length="137" mass="15678">MILVDCSLIRDECSACGRPAQERRKLYTSARKKRTKCRRFAMGIVAILCVVVNRTSPYSIQDHERVSPSFAVLRAKLVLLSFNYIRVGQVATTCLSCAGATSCRNDRYEWFPRPSHCEVCRPLPFARQSLCFRRRSV</sequence>
<dbReference type="EMBL" id="CAKLBY020000259">
    <property type="protein sequence ID" value="CAK7940714.1"/>
    <property type="molecule type" value="Genomic_DNA"/>
</dbReference>
<proteinExistence type="predicted"/>
<gene>
    <name evidence="1" type="ORF">PM001_LOCUS25864</name>
</gene>
<evidence type="ECO:0000313" key="1">
    <source>
        <dbReference type="EMBL" id="CAK7940714.1"/>
    </source>
</evidence>